<accession>A0ABS4GRK5</accession>
<keyword evidence="2" id="KW-1185">Reference proteome</keyword>
<evidence type="ECO:0000313" key="2">
    <source>
        <dbReference type="Proteomes" id="UP001519343"/>
    </source>
</evidence>
<organism evidence="1 2">
    <name type="scientific">Ammoniphilus resinae</name>
    <dbReference type="NCBI Taxonomy" id="861532"/>
    <lineage>
        <taxon>Bacteria</taxon>
        <taxon>Bacillati</taxon>
        <taxon>Bacillota</taxon>
        <taxon>Bacilli</taxon>
        <taxon>Bacillales</taxon>
        <taxon>Paenibacillaceae</taxon>
        <taxon>Aneurinibacillus group</taxon>
        <taxon>Ammoniphilus</taxon>
    </lineage>
</organism>
<proteinExistence type="predicted"/>
<name>A0ABS4GRK5_9BACL</name>
<dbReference type="Proteomes" id="UP001519343">
    <property type="component" value="Unassembled WGS sequence"/>
</dbReference>
<sequence length="53" mass="6274">MGAIKLSNVKKSQLIDSLLDSYNHYMQLYKVLGDQKYKDRADIFMNTLKHYFS</sequence>
<gene>
    <name evidence="1" type="ORF">J2Z37_002926</name>
</gene>
<protein>
    <submittedName>
        <fullName evidence="1">Uncharacterized protein</fullName>
    </submittedName>
</protein>
<dbReference type="EMBL" id="JAGGKT010000008">
    <property type="protein sequence ID" value="MBP1932915.1"/>
    <property type="molecule type" value="Genomic_DNA"/>
</dbReference>
<evidence type="ECO:0000313" key="1">
    <source>
        <dbReference type="EMBL" id="MBP1932915.1"/>
    </source>
</evidence>
<reference evidence="1 2" key="1">
    <citation type="submission" date="2021-03" db="EMBL/GenBank/DDBJ databases">
        <title>Genomic Encyclopedia of Type Strains, Phase IV (KMG-IV): sequencing the most valuable type-strain genomes for metagenomic binning, comparative biology and taxonomic classification.</title>
        <authorList>
            <person name="Goeker M."/>
        </authorList>
    </citation>
    <scope>NUCLEOTIDE SEQUENCE [LARGE SCALE GENOMIC DNA]</scope>
    <source>
        <strain evidence="1 2">DSM 24738</strain>
    </source>
</reference>
<comment type="caution">
    <text evidence="1">The sequence shown here is derived from an EMBL/GenBank/DDBJ whole genome shotgun (WGS) entry which is preliminary data.</text>
</comment>